<evidence type="ECO:0000313" key="3">
    <source>
        <dbReference type="Proteomes" id="UP000054937"/>
    </source>
</evidence>
<reference evidence="2 3" key="1">
    <citation type="journal article" date="2015" name="Sci. Rep.">
        <title>Genome of the facultative scuticociliatosis pathogen Pseudocohnilembus persalinus provides insight into its virulence through horizontal gene transfer.</title>
        <authorList>
            <person name="Xiong J."/>
            <person name="Wang G."/>
            <person name="Cheng J."/>
            <person name="Tian M."/>
            <person name="Pan X."/>
            <person name="Warren A."/>
            <person name="Jiang C."/>
            <person name="Yuan D."/>
            <person name="Miao W."/>
        </authorList>
    </citation>
    <scope>NUCLEOTIDE SEQUENCE [LARGE SCALE GENOMIC DNA]</scope>
    <source>
        <strain evidence="2">36N120E</strain>
    </source>
</reference>
<keyword evidence="1" id="KW-0472">Membrane</keyword>
<dbReference type="InParanoid" id="A0A0V0QXX8"/>
<name>A0A0V0QXX8_PSEPJ</name>
<feature type="transmembrane region" description="Helical" evidence="1">
    <location>
        <begin position="68"/>
        <end position="87"/>
    </location>
</feature>
<keyword evidence="1" id="KW-1133">Transmembrane helix</keyword>
<dbReference type="EMBL" id="LDAU01000090">
    <property type="protein sequence ID" value="KRX06922.1"/>
    <property type="molecule type" value="Genomic_DNA"/>
</dbReference>
<dbReference type="AlphaFoldDB" id="A0A0V0QXX8"/>
<sequence length="133" mass="16152">MSRFFKSASNYKYYSYLDKYNPNFVRKYQSGDHFFLGRRAAYKNLIYKWGGDSYGLEEEHNFKYKSHLLFTWLSYRLGWTLFVYFIIYNTFLLGDVGKAFNVGDWDHLVRPASDNDYPTRYESMYIVDKPQKW</sequence>
<keyword evidence="1" id="KW-0812">Transmembrane</keyword>
<protein>
    <submittedName>
        <fullName evidence="2">Uncharacterized protein</fullName>
    </submittedName>
</protein>
<evidence type="ECO:0000313" key="2">
    <source>
        <dbReference type="EMBL" id="KRX06922.1"/>
    </source>
</evidence>
<dbReference type="Proteomes" id="UP000054937">
    <property type="component" value="Unassembled WGS sequence"/>
</dbReference>
<evidence type="ECO:0000256" key="1">
    <source>
        <dbReference type="SAM" id="Phobius"/>
    </source>
</evidence>
<dbReference type="OMA" id="YAGDHIS"/>
<gene>
    <name evidence="2" type="ORF">PPERSA_07085</name>
</gene>
<comment type="caution">
    <text evidence="2">The sequence shown here is derived from an EMBL/GenBank/DDBJ whole genome shotgun (WGS) entry which is preliminary data.</text>
</comment>
<accession>A0A0V0QXX8</accession>
<organism evidence="2 3">
    <name type="scientific">Pseudocohnilembus persalinus</name>
    <name type="common">Ciliate</name>
    <dbReference type="NCBI Taxonomy" id="266149"/>
    <lineage>
        <taxon>Eukaryota</taxon>
        <taxon>Sar</taxon>
        <taxon>Alveolata</taxon>
        <taxon>Ciliophora</taxon>
        <taxon>Intramacronucleata</taxon>
        <taxon>Oligohymenophorea</taxon>
        <taxon>Scuticociliatia</taxon>
        <taxon>Philasterida</taxon>
        <taxon>Pseudocohnilembidae</taxon>
        <taxon>Pseudocohnilembus</taxon>
    </lineage>
</organism>
<dbReference type="OrthoDB" id="294881at2759"/>
<keyword evidence="3" id="KW-1185">Reference proteome</keyword>
<proteinExistence type="predicted"/>